<evidence type="ECO:0000313" key="3">
    <source>
        <dbReference type="Proteomes" id="UP000055045"/>
    </source>
</evidence>
<feature type="region of interest" description="Disordered" evidence="1">
    <location>
        <begin position="11"/>
        <end position="34"/>
    </location>
</feature>
<sequence>MMKINWMVQIGVKRKDDRRDTSKKGGAPEAAGGSRLRPTALFWGLIRTLETTYVLDFLCHFLAFPFRFSAQALPLFAH</sequence>
<comment type="caution">
    <text evidence="2">The sequence shown here is derived from an EMBL/GenBank/DDBJ whole genome shotgun (WGS) entry which is preliminary data.</text>
</comment>
<dbReference type="AlphaFoldDB" id="A0A101MKI2"/>
<evidence type="ECO:0000313" key="2">
    <source>
        <dbReference type="EMBL" id="KUM62249.1"/>
    </source>
</evidence>
<accession>A0A101MKI2</accession>
<organism evidence="2 3">
    <name type="scientific">Penicillium freii</name>
    <dbReference type="NCBI Taxonomy" id="48697"/>
    <lineage>
        <taxon>Eukaryota</taxon>
        <taxon>Fungi</taxon>
        <taxon>Dikarya</taxon>
        <taxon>Ascomycota</taxon>
        <taxon>Pezizomycotina</taxon>
        <taxon>Eurotiomycetes</taxon>
        <taxon>Eurotiomycetidae</taxon>
        <taxon>Eurotiales</taxon>
        <taxon>Aspergillaceae</taxon>
        <taxon>Penicillium</taxon>
    </lineage>
</organism>
<gene>
    <name evidence="2" type="ORF">ACN42_g4858</name>
</gene>
<protein>
    <submittedName>
        <fullName evidence="2">Uncharacterized protein</fullName>
    </submittedName>
</protein>
<keyword evidence="3" id="KW-1185">Reference proteome</keyword>
<dbReference type="EMBL" id="LLXE01000107">
    <property type="protein sequence ID" value="KUM62249.1"/>
    <property type="molecule type" value="Genomic_DNA"/>
</dbReference>
<dbReference type="Proteomes" id="UP000055045">
    <property type="component" value="Unassembled WGS sequence"/>
</dbReference>
<feature type="compositionally biased region" description="Basic and acidic residues" evidence="1">
    <location>
        <begin position="13"/>
        <end position="23"/>
    </location>
</feature>
<proteinExistence type="predicted"/>
<name>A0A101MKI2_PENFR</name>
<reference evidence="2 3" key="1">
    <citation type="submission" date="2015-10" db="EMBL/GenBank/DDBJ databases">
        <title>Genome sequencing of Penicillium freii.</title>
        <authorList>
            <person name="Nguyen H.D."/>
            <person name="Visagie C.M."/>
            <person name="Seifert K.A."/>
        </authorList>
    </citation>
    <scope>NUCLEOTIDE SEQUENCE [LARGE SCALE GENOMIC DNA]</scope>
    <source>
        <strain evidence="2 3">DAOM 242723</strain>
    </source>
</reference>
<evidence type="ECO:0000256" key="1">
    <source>
        <dbReference type="SAM" id="MobiDB-lite"/>
    </source>
</evidence>